<reference evidence="1 2" key="1">
    <citation type="submission" date="2018-08" db="EMBL/GenBank/DDBJ databases">
        <title>Genomic Encyclopedia of Archaeal and Bacterial Type Strains, Phase II (KMG-II): from individual species to whole genera.</title>
        <authorList>
            <person name="Goeker M."/>
        </authorList>
    </citation>
    <scope>NUCLEOTIDE SEQUENCE [LARGE SCALE GENOMIC DNA]</scope>
    <source>
        <strain evidence="1 2">DSM 17099</strain>
    </source>
</reference>
<dbReference type="RefSeq" id="WP_116221080.1">
    <property type="nucleotide sequence ID" value="NZ_CP038196.1"/>
</dbReference>
<organism evidence="1 2">
    <name type="scientific">Paracoccus versutus</name>
    <name type="common">Thiobacillus versutus</name>
    <dbReference type="NCBI Taxonomy" id="34007"/>
    <lineage>
        <taxon>Bacteria</taxon>
        <taxon>Pseudomonadati</taxon>
        <taxon>Pseudomonadota</taxon>
        <taxon>Alphaproteobacteria</taxon>
        <taxon>Rhodobacterales</taxon>
        <taxon>Paracoccaceae</taxon>
        <taxon>Paracoccus</taxon>
    </lineage>
</organism>
<gene>
    <name evidence="1" type="ORF">BDD41_1276</name>
</gene>
<protein>
    <submittedName>
        <fullName evidence="1">Uncharacterized protein</fullName>
    </submittedName>
</protein>
<name>A0A3D9XUG8_PARVE</name>
<proteinExistence type="predicted"/>
<evidence type="ECO:0000313" key="1">
    <source>
        <dbReference type="EMBL" id="REF72783.1"/>
    </source>
</evidence>
<comment type="caution">
    <text evidence="1">The sequence shown here is derived from an EMBL/GenBank/DDBJ whole genome shotgun (WGS) entry which is preliminary data.</text>
</comment>
<dbReference type="EMBL" id="QTUJ01000001">
    <property type="protein sequence ID" value="REF72783.1"/>
    <property type="molecule type" value="Genomic_DNA"/>
</dbReference>
<accession>A0A3D9XUG8</accession>
<sequence length="155" mass="16712">MKLEDFAITITDFAQLVGRGTGSITKDENQFGAHRRASTLNGEIREYRLQDGLRELVVSGMIKAGIEPGKAWPAVMKRDVLAEFMAGRLVEFGLFALTPLEKFDALTPAIRIPIGDAAQNLVNAFAAHLVRAHGGPAAHAALADFDARCQAVRVA</sequence>
<dbReference type="AlphaFoldDB" id="A0A3D9XUG8"/>
<dbReference type="Proteomes" id="UP000256941">
    <property type="component" value="Unassembled WGS sequence"/>
</dbReference>
<evidence type="ECO:0000313" key="2">
    <source>
        <dbReference type="Proteomes" id="UP000256941"/>
    </source>
</evidence>